<evidence type="ECO:0000313" key="3">
    <source>
        <dbReference type="Proteomes" id="UP000316213"/>
    </source>
</evidence>
<organism evidence="2 3">
    <name type="scientific">Neorhodopirellula pilleata</name>
    <dbReference type="NCBI Taxonomy" id="2714738"/>
    <lineage>
        <taxon>Bacteria</taxon>
        <taxon>Pseudomonadati</taxon>
        <taxon>Planctomycetota</taxon>
        <taxon>Planctomycetia</taxon>
        <taxon>Pirellulales</taxon>
        <taxon>Pirellulaceae</taxon>
        <taxon>Neorhodopirellula</taxon>
    </lineage>
</organism>
<comment type="caution">
    <text evidence="2">The sequence shown here is derived from an EMBL/GenBank/DDBJ whole genome shotgun (WGS) entry which is preliminary data.</text>
</comment>
<dbReference type="Proteomes" id="UP000316213">
    <property type="component" value="Unassembled WGS sequence"/>
</dbReference>
<accession>A0A5C6AAR6</accession>
<protein>
    <submittedName>
        <fullName evidence="2">Uncharacterized protein</fullName>
    </submittedName>
</protein>
<gene>
    <name evidence="2" type="ORF">Pla100_28880</name>
</gene>
<proteinExistence type="predicted"/>
<keyword evidence="3" id="KW-1185">Reference proteome</keyword>
<dbReference type="AlphaFoldDB" id="A0A5C6AAR6"/>
<sequence>MNRERKRTPSVTSASVHTQAARANASIRPSAMCRLELQDYGA</sequence>
<evidence type="ECO:0000256" key="1">
    <source>
        <dbReference type="SAM" id="MobiDB-lite"/>
    </source>
</evidence>
<feature type="region of interest" description="Disordered" evidence="1">
    <location>
        <begin position="1"/>
        <end position="27"/>
    </location>
</feature>
<dbReference type="EMBL" id="SJPM01000005">
    <property type="protein sequence ID" value="TWT96408.1"/>
    <property type="molecule type" value="Genomic_DNA"/>
</dbReference>
<evidence type="ECO:0000313" key="2">
    <source>
        <dbReference type="EMBL" id="TWT96408.1"/>
    </source>
</evidence>
<reference evidence="2 3" key="1">
    <citation type="submission" date="2019-02" db="EMBL/GenBank/DDBJ databases">
        <title>Deep-cultivation of Planctomycetes and their phenomic and genomic characterization uncovers novel biology.</title>
        <authorList>
            <person name="Wiegand S."/>
            <person name="Jogler M."/>
            <person name="Boedeker C."/>
            <person name="Pinto D."/>
            <person name="Vollmers J."/>
            <person name="Rivas-Marin E."/>
            <person name="Kohn T."/>
            <person name="Peeters S.H."/>
            <person name="Heuer A."/>
            <person name="Rast P."/>
            <person name="Oberbeckmann S."/>
            <person name="Bunk B."/>
            <person name="Jeske O."/>
            <person name="Meyerdierks A."/>
            <person name="Storesund J.E."/>
            <person name="Kallscheuer N."/>
            <person name="Luecker S."/>
            <person name="Lage O.M."/>
            <person name="Pohl T."/>
            <person name="Merkel B.J."/>
            <person name="Hornburger P."/>
            <person name="Mueller R.-W."/>
            <person name="Bruemmer F."/>
            <person name="Labrenz M."/>
            <person name="Spormann A.M."/>
            <person name="Op Den Camp H."/>
            <person name="Overmann J."/>
            <person name="Amann R."/>
            <person name="Jetten M.S.M."/>
            <person name="Mascher T."/>
            <person name="Medema M.H."/>
            <person name="Devos D.P."/>
            <person name="Kaster A.-K."/>
            <person name="Ovreas L."/>
            <person name="Rohde M."/>
            <person name="Galperin M.Y."/>
            <person name="Jogler C."/>
        </authorList>
    </citation>
    <scope>NUCLEOTIDE SEQUENCE [LARGE SCALE GENOMIC DNA]</scope>
    <source>
        <strain evidence="2 3">Pla100</strain>
    </source>
</reference>
<feature type="compositionally biased region" description="Polar residues" evidence="1">
    <location>
        <begin position="9"/>
        <end position="18"/>
    </location>
</feature>
<name>A0A5C6AAR6_9BACT</name>